<accession>A0A7R6PT20</accession>
<dbReference type="InterPro" id="IPR050075">
    <property type="entry name" value="LeuD"/>
</dbReference>
<name>A0A7R6PT20_9BACT</name>
<feature type="domain" description="Aconitase A/isopropylmalate dehydratase small subunit swivel" evidence="3">
    <location>
        <begin position="57"/>
        <end position="109"/>
    </location>
</feature>
<dbReference type="PANTHER" id="PTHR43345:SF2">
    <property type="entry name" value="3-ISOPROPYLMALATE DEHYDRATASE SMALL SUBUNIT 1"/>
    <property type="match status" value="1"/>
</dbReference>
<dbReference type="Pfam" id="PF00694">
    <property type="entry name" value="Aconitase_C"/>
    <property type="match status" value="1"/>
</dbReference>
<dbReference type="Proteomes" id="UP000595564">
    <property type="component" value="Chromosome"/>
</dbReference>
<dbReference type="KEGG" id="thyd:TTHT_0509"/>
<gene>
    <name evidence="4" type="ORF">TTHT_0509</name>
</gene>
<dbReference type="InterPro" id="IPR000573">
    <property type="entry name" value="AconitaseA/IPMdHydase_ssu_swvl"/>
</dbReference>
<protein>
    <submittedName>
        <fullName evidence="4">3-isopropylmalate/(R)-2-methylmalate dehydratase small subunit</fullName>
        <ecNumber evidence="4">4.2.1.33</ecNumber>
        <ecNumber evidence="4">4.2.1.35</ecNumber>
    </submittedName>
</protein>
<keyword evidence="5" id="KW-1185">Reference proteome</keyword>
<comment type="similarity">
    <text evidence="1">Belongs to the LeuD family. LeuD type 2 subfamily.</text>
</comment>
<dbReference type="SUPFAM" id="SSF52016">
    <property type="entry name" value="LeuD/IlvD-like"/>
    <property type="match status" value="1"/>
</dbReference>
<dbReference type="AlphaFoldDB" id="A0A7R6PT20"/>
<dbReference type="GO" id="GO:0003861">
    <property type="term" value="F:3-isopropylmalate dehydratase activity"/>
    <property type="evidence" value="ECO:0007669"/>
    <property type="project" value="UniProtKB-EC"/>
</dbReference>
<organism evidence="4 5">
    <name type="scientific">Thermotomaculum hydrothermale</name>
    <dbReference type="NCBI Taxonomy" id="981385"/>
    <lineage>
        <taxon>Bacteria</taxon>
        <taxon>Pseudomonadati</taxon>
        <taxon>Acidobacteriota</taxon>
        <taxon>Holophagae</taxon>
        <taxon>Thermotomaculales</taxon>
        <taxon>Thermotomaculaceae</taxon>
        <taxon>Thermotomaculum</taxon>
    </lineage>
</organism>
<dbReference type="GO" id="GO:0047508">
    <property type="term" value="F:(R)-2-methylmalate dehydratase activity"/>
    <property type="evidence" value="ECO:0007669"/>
    <property type="project" value="UniProtKB-EC"/>
</dbReference>
<dbReference type="EC" id="4.2.1.33" evidence="4"/>
<dbReference type="RefSeq" id="WP_201328436.1">
    <property type="nucleotide sequence ID" value="NZ_AP017470.1"/>
</dbReference>
<dbReference type="InterPro" id="IPR015928">
    <property type="entry name" value="Aconitase/3IPM_dehydase_swvl"/>
</dbReference>
<sequence length="173" mass="19204">MKIRGRVWVLKDKDGKLISDIDTDMIFHNRYLAITDINEMGQYALDNLEGWEDFSRKAKKGDIIIAGENFGSGSSRQQAVDCFKALGIALIVAKSFGAIYKRNAINSALPIIEAKNIEEIDVVDGDEIEVDTETGLITNLKNGKKTYAKPFSSVQRDILEAGGLFEFAKKLEV</sequence>
<evidence type="ECO:0000256" key="2">
    <source>
        <dbReference type="ARBA" id="ARBA00023239"/>
    </source>
</evidence>
<dbReference type="EC" id="4.2.1.35" evidence="4"/>
<dbReference type="InterPro" id="IPR011827">
    <property type="entry name" value="LeuD_type2/HacB/DmdB"/>
</dbReference>
<dbReference type="Gene3D" id="3.20.19.10">
    <property type="entry name" value="Aconitase, domain 4"/>
    <property type="match status" value="1"/>
</dbReference>
<dbReference type="PANTHER" id="PTHR43345">
    <property type="entry name" value="3-ISOPROPYLMALATE DEHYDRATASE SMALL SUBUNIT 2-RELATED-RELATED"/>
    <property type="match status" value="1"/>
</dbReference>
<dbReference type="NCBIfam" id="TIGR02087">
    <property type="entry name" value="LEUD_arch"/>
    <property type="match status" value="1"/>
</dbReference>
<evidence type="ECO:0000313" key="5">
    <source>
        <dbReference type="Proteomes" id="UP000595564"/>
    </source>
</evidence>
<evidence type="ECO:0000313" key="4">
    <source>
        <dbReference type="EMBL" id="BBB32097.1"/>
    </source>
</evidence>
<dbReference type="EMBL" id="AP017470">
    <property type="protein sequence ID" value="BBB32097.1"/>
    <property type="molecule type" value="Genomic_DNA"/>
</dbReference>
<evidence type="ECO:0000256" key="1">
    <source>
        <dbReference type="ARBA" id="ARBA00009869"/>
    </source>
</evidence>
<proteinExistence type="inferred from homology"/>
<evidence type="ECO:0000259" key="3">
    <source>
        <dbReference type="Pfam" id="PF00694"/>
    </source>
</evidence>
<keyword evidence="2 4" id="KW-0456">Lyase</keyword>
<reference evidence="4 5" key="1">
    <citation type="journal article" date="2012" name="Extremophiles">
        <title>Thermotomaculum hydrothermale gen. nov., sp. nov., a novel heterotrophic thermophile within the phylum Acidobacteria from a deep-sea hydrothermal vent chimney in the Southern Okinawa Trough.</title>
        <authorList>
            <person name="Izumi H."/>
            <person name="Nunoura T."/>
            <person name="Miyazaki M."/>
            <person name="Mino S."/>
            <person name="Toki T."/>
            <person name="Takai K."/>
            <person name="Sako Y."/>
            <person name="Sawabe T."/>
            <person name="Nakagawa S."/>
        </authorList>
    </citation>
    <scope>NUCLEOTIDE SEQUENCE [LARGE SCALE GENOMIC DNA]</scope>
    <source>
        <strain evidence="4 5">AC55</strain>
    </source>
</reference>